<accession>D1BJZ0</accession>
<reference evidence="2 3" key="1">
    <citation type="journal article" date="2009" name="Stand. Genomic Sci.">
        <title>Complete genome sequence of Sanguibacter keddieii type strain (ST-74).</title>
        <authorList>
            <person name="Ivanova N."/>
            <person name="Sikorski J."/>
            <person name="Sims D."/>
            <person name="Brettin T."/>
            <person name="Detter J.C."/>
            <person name="Han C."/>
            <person name="Lapidus A."/>
            <person name="Copeland A."/>
            <person name="Glavina Del Rio T."/>
            <person name="Nolan M."/>
            <person name="Chen F."/>
            <person name="Lucas S."/>
            <person name="Tice H."/>
            <person name="Cheng J.F."/>
            <person name="Bruce D."/>
            <person name="Goodwin L."/>
            <person name="Pitluck S."/>
            <person name="Pati A."/>
            <person name="Mavromatis K."/>
            <person name="Chen A."/>
            <person name="Palaniappan K."/>
            <person name="D'haeseleer P."/>
            <person name="Chain P."/>
            <person name="Bristow J."/>
            <person name="Eisen J.A."/>
            <person name="Markowitz V."/>
            <person name="Hugenholtz P."/>
            <person name="Goker M."/>
            <person name="Pukall R."/>
            <person name="Klenk H.P."/>
            <person name="Kyrpides N.C."/>
        </authorList>
    </citation>
    <scope>NUCLEOTIDE SEQUENCE [LARGE SCALE GENOMIC DNA]</scope>
    <source>
        <strain evidence="3">ATCC 51767 / DSM 10542 / NCFB 3025 / ST-74</strain>
    </source>
</reference>
<evidence type="ECO:0000256" key="1">
    <source>
        <dbReference type="SAM" id="MobiDB-lite"/>
    </source>
</evidence>
<proteinExistence type="predicted"/>
<dbReference type="AlphaFoldDB" id="D1BJZ0"/>
<dbReference type="EMBL" id="CP001819">
    <property type="protein sequence ID" value="ACZ22399.1"/>
    <property type="molecule type" value="Genomic_DNA"/>
</dbReference>
<organism evidence="2 3">
    <name type="scientific">Sanguibacter keddieii (strain ATCC 51767 / DSM 10542 / NCFB 3025 / ST-74)</name>
    <dbReference type="NCBI Taxonomy" id="446469"/>
    <lineage>
        <taxon>Bacteria</taxon>
        <taxon>Bacillati</taxon>
        <taxon>Actinomycetota</taxon>
        <taxon>Actinomycetes</taxon>
        <taxon>Micrococcales</taxon>
        <taxon>Sanguibacteraceae</taxon>
        <taxon>Sanguibacter</taxon>
    </lineage>
</organism>
<keyword evidence="3" id="KW-1185">Reference proteome</keyword>
<dbReference type="HOGENOM" id="CLU_2025116_0_0_11"/>
<sequence>MLTSRSRSTEVGPDAGARSTALPRRVPGASYADPDAVAAAAAVLETSASLRTVVPAHPTQPSRAAHEAPVADAPEIDVSDLPDISGLLARLVEERIPMALMIDLVNPNGPGPDVDGPRRDVE</sequence>
<evidence type="ECO:0000313" key="3">
    <source>
        <dbReference type="Proteomes" id="UP000000322"/>
    </source>
</evidence>
<gene>
    <name evidence="2" type="ordered locus">Sked_24930</name>
</gene>
<feature type="region of interest" description="Disordered" evidence="1">
    <location>
        <begin position="1"/>
        <end position="30"/>
    </location>
</feature>
<feature type="region of interest" description="Disordered" evidence="1">
    <location>
        <begin position="103"/>
        <end position="122"/>
    </location>
</feature>
<dbReference type="KEGG" id="ske:Sked_24930"/>
<evidence type="ECO:0000313" key="2">
    <source>
        <dbReference type="EMBL" id="ACZ22399.1"/>
    </source>
</evidence>
<dbReference type="Proteomes" id="UP000000322">
    <property type="component" value="Chromosome"/>
</dbReference>
<name>D1BJZ0_SANKS</name>
<dbReference type="RefSeq" id="WP_012867468.1">
    <property type="nucleotide sequence ID" value="NC_013521.1"/>
</dbReference>
<protein>
    <submittedName>
        <fullName evidence="2">Uncharacterized protein</fullName>
    </submittedName>
</protein>
<feature type="compositionally biased region" description="Low complexity" evidence="1">
    <location>
        <begin position="105"/>
        <end position="114"/>
    </location>
</feature>